<dbReference type="EC" id="3.2.-.-" evidence="16"/>
<dbReference type="GO" id="GO:0031505">
    <property type="term" value="P:fungal-type cell wall organization"/>
    <property type="evidence" value="ECO:0007669"/>
    <property type="project" value="TreeGrafter"/>
</dbReference>
<keyword evidence="9 16" id="KW-0472">Membrane</keyword>
<dbReference type="InterPro" id="IPR000757">
    <property type="entry name" value="Beta-glucanase-like"/>
</dbReference>
<dbReference type="PIRSF" id="PIRSF037299">
    <property type="entry name" value="Glycosidase_CRH1_prd"/>
    <property type="match status" value="1"/>
</dbReference>
<feature type="compositionally biased region" description="Low complexity" evidence="18">
    <location>
        <begin position="374"/>
        <end position="404"/>
    </location>
</feature>
<dbReference type="Proteomes" id="UP001152646">
    <property type="component" value="Unassembled WGS sequence"/>
</dbReference>
<dbReference type="InterPro" id="IPR017168">
    <property type="entry name" value="CHR-like"/>
</dbReference>
<dbReference type="GO" id="GO:0005886">
    <property type="term" value="C:plasma membrane"/>
    <property type="evidence" value="ECO:0007669"/>
    <property type="project" value="UniProtKB-SubCell"/>
</dbReference>
<evidence type="ECO:0000256" key="10">
    <source>
        <dbReference type="ARBA" id="ARBA00023180"/>
    </source>
</evidence>
<reference evidence="21" key="1">
    <citation type="submission" date="2021-07" db="EMBL/GenBank/DDBJ databases">
        <authorList>
            <person name="Branca A.L. A."/>
        </authorList>
    </citation>
    <scope>NUCLEOTIDE SEQUENCE</scope>
</reference>
<sequence length="434" mass="46438">MVRFATPFVLASLSVTALAAQSCSTSSQCKDEKYPCCSQYGECGTGAFCLGGCDPLASFSLDSCAPMPVCESKTYNWDNLDNAVTQDKYLGNATEYDWTYSGKPKTEDGNLIMTMPAKSVGTLFANNHYIWYGKVSGKIKSSRGKGVVTAFILLSDVKDEIDYEWVGADLSLVQTNYYWQGVLDWHNSGNISVKDEDTFNDWHTYEIDWTPEKVDWIVDGSVQRTLKKADTYNETSKQYQFPQTPARLQMSLWPAGQASNAQGTIDWAGGEIDWNSEDIKNVGYDFATVGEVSVKCYDPPSDAKNNGDKAYLYTNKAAMESDIEITNNSTVLGSLGATGLDMDLGASSSASNTSSTSVSNSIPTGKGGSGGMATNGTSESSTGTSTSDDAASTTSSGFSQGTTTKDSGAAGQNERVLRGSLFGVLVALVVLVTL</sequence>
<name>A0A9W4J1K5_9EURO</name>
<evidence type="ECO:0000256" key="7">
    <source>
        <dbReference type="ARBA" id="ARBA00022729"/>
    </source>
</evidence>
<evidence type="ECO:0000256" key="16">
    <source>
        <dbReference type="PIRNR" id="PIRNR037299"/>
    </source>
</evidence>
<evidence type="ECO:0000256" key="8">
    <source>
        <dbReference type="ARBA" id="ARBA00022801"/>
    </source>
</evidence>
<evidence type="ECO:0000256" key="3">
    <source>
        <dbReference type="ARBA" id="ARBA00022475"/>
    </source>
</evidence>
<evidence type="ECO:0000256" key="9">
    <source>
        <dbReference type="ARBA" id="ARBA00023136"/>
    </source>
</evidence>
<evidence type="ECO:0000256" key="19">
    <source>
        <dbReference type="SAM" id="SignalP"/>
    </source>
</evidence>
<feature type="signal peptide" evidence="19">
    <location>
        <begin position="1"/>
        <end position="19"/>
    </location>
</feature>
<dbReference type="Pfam" id="PF00722">
    <property type="entry name" value="Glyco_hydro_16"/>
    <property type="match status" value="1"/>
</dbReference>
<feature type="region of interest" description="Disordered" evidence="18">
    <location>
        <begin position="346"/>
        <end position="411"/>
    </location>
</feature>
<evidence type="ECO:0000256" key="2">
    <source>
        <dbReference type="ARBA" id="ARBA00004609"/>
    </source>
</evidence>
<comment type="subcellular location">
    <subcellularLocation>
        <location evidence="2">Cell membrane</location>
        <topology evidence="2">Lipid-anchor</topology>
        <topology evidence="2">GPI-anchor</topology>
    </subcellularLocation>
</comment>
<evidence type="ECO:0000256" key="13">
    <source>
        <dbReference type="ARBA" id="ARBA00023316"/>
    </source>
</evidence>
<dbReference type="PANTHER" id="PTHR10963:SF22">
    <property type="entry name" value="GLYCOSIDASE CRH2-RELATED"/>
    <property type="match status" value="1"/>
</dbReference>
<evidence type="ECO:0000256" key="11">
    <source>
        <dbReference type="ARBA" id="ARBA00023288"/>
    </source>
</evidence>
<feature type="domain" description="GH16" evidence="20">
    <location>
        <begin position="75"/>
        <end position="276"/>
    </location>
</feature>
<dbReference type="PROSITE" id="PS51257">
    <property type="entry name" value="PROKAR_LIPOPROTEIN"/>
    <property type="match status" value="1"/>
</dbReference>
<dbReference type="GO" id="GO:0098552">
    <property type="term" value="C:side of membrane"/>
    <property type="evidence" value="ECO:0007669"/>
    <property type="project" value="UniProtKB-KW"/>
</dbReference>
<evidence type="ECO:0000259" key="20">
    <source>
        <dbReference type="PROSITE" id="PS51762"/>
    </source>
</evidence>
<keyword evidence="12" id="KW-0326">Glycosidase</keyword>
<evidence type="ECO:0000256" key="18">
    <source>
        <dbReference type="SAM" id="MobiDB-lite"/>
    </source>
</evidence>
<evidence type="ECO:0000256" key="17">
    <source>
        <dbReference type="PIRSR" id="PIRSR037299-1"/>
    </source>
</evidence>
<evidence type="ECO:0000313" key="21">
    <source>
        <dbReference type="EMBL" id="CAG8366800.1"/>
    </source>
</evidence>
<protein>
    <recommendedName>
        <fullName evidence="16">Crh-like protein</fullName>
        <ecNumber evidence="16">3.2.-.-</ecNumber>
    </recommendedName>
</protein>
<evidence type="ECO:0000256" key="6">
    <source>
        <dbReference type="ARBA" id="ARBA00022679"/>
    </source>
</evidence>
<dbReference type="Gene3D" id="2.60.120.200">
    <property type="match status" value="1"/>
</dbReference>
<dbReference type="GO" id="GO:0016757">
    <property type="term" value="F:glycosyltransferase activity"/>
    <property type="evidence" value="ECO:0007669"/>
    <property type="project" value="UniProtKB-KW"/>
</dbReference>
<dbReference type="InterPro" id="IPR013320">
    <property type="entry name" value="ConA-like_dom_sf"/>
</dbReference>
<dbReference type="GO" id="GO:0008843">
    <property type="term" value="F:endochitinase activity"/>
    <property type="evidence" value="ECO:0007669"/>
    <property type="project" value="UniProtKB-EC"/>
</dbReference>
<keyword evidence="7 19" id="KW-0732">Signal</keyword>
<dbReference type="GO" id="GO:0005975">
    <property type="term" value="P:carbohydrate metabolic process"/>
    <property type="evidence" value="ECO:0007669"/>
    <property type="project" value="InterPro"/>
</dbReference>
<organism evidence="21 22">
    <name type="scientific">Penicillium salamii</name>
    <dbReference type="NCBI Taxonomy" id="1612424"/>
    <lineage>
        <taxon>Eukaryota</taxon>
        <taxon>Fungi</taxon>
        <taxon>Dikarya</taxon>
        <taxon>Ascomycota</taxon>
        <taxon>Pezizomycotina</taxon>
        <taxon>Eurotiomycetes</taxon>
        <taxon>Eurotiomycetidae</taxon>
        <taxon>Eurotiales</taxon>
        <taxon>Aspergillaceae</taxon>
        <taxon>Penicillium</taxon>
    </lineage>
</organism>
<comment type="catalytic activity">
    <reaction evidence="1">
        <text>Random endo-hydrolysis of N-acetyl-beta-D-glucosaminide (1-&gt;4)-beta-linkages in chitin and chitodextrins.</text>
        <dbReference type="EC" id="3.2.1.14"/>
    </reaction>
</comment>
<keyword evidence="3" id="KW-1003">Cell membrane</keyword>
<keyword evidence="4" id="KW-0336">GPI-anchor</keyword>
<dbReference type="SUPFAM" id="SSF49899">
    <property type="entry name" value="Concanavalin A-like lectins/glucanases"/>
    <property type="match status" value="1"/>
</dbReference>
<dbReference type="PANTHER" id="PTHR10963">
    <property type="entry name" value="GLYCOSYL HYDROLASE-RELATED"/>
    <property type="match status" value="1"/>
</dbReference>
<dbReference type="AlphaFoldDB" id="A0A9W4J1K5"/>
<dbReference type="EMBL" id="CAJVPA010000177">
    <property type="protein sequence ID" value="CAG8366800.1"/>
    <property type="molecule type" value="Genomic_DNA"/>
</dbReference>
<proteinExistence type="inferred from homology"/>
<keyword evidence="8 16" id="KW-0378">Hydrolase</keyword>
<accession>A0A9W4J1K5</accession>
<comment type="caution">
    <text evidence="21">The sequence shown here is derived from an EMBL/GenBank/DDBJ whole genome shotgun (WGS) entry which is preliminary data.</text>
</comment>
<keyword evidence="10" id="KW-0325">Glycoprotein</keyword>
<evidence type="ECO:0000313" key="22">
    <source>
        <dbReference type="Proteomes" id="UP001152646"/>
    </source>
</evidence>
<gene>
    <name evidence="21" type="ORF">PSALAMII_LOCUS4469</name>
</gene>
<keyword evidence="6" id="KW-0808">Transferase</keyword>
<dbReference type="FunFam" id="2.60.120.200:FF:000159">
    <property type="entry name" value="Glycosidase"/>
    <property type="match status" value="1"/>
</dbReference>
<dbReference type="PROSITE" id="PS51762">
    <property type="entry name" value="GH16_2"/>
    <property type="match status" value="1"/>
</dbReference>
<comment type="function">
    <text evidence="15">Dual chitinase/transglycosylase that plays a role in cell wall architecture. Chitinase and transglycosylase activities are coupled. Required for the polysaccharide cross-linking at the septa and the cell wall. More specifically, transfers chitin to 1,6-beta-glucan in the cell wall.</text>
</comment>
<evidence type="ECO:0000256" key="14">
    <source>
        <dbReference type="ARBA" id="ARBA00038074"/>
    </source>
</evidence>
<keyword evidence="13" id="KW-0961">Cell wall biogenesis/degradation</keyword>
<evidence type="ECO:0000256" key="1">
    <source>
        <dbReference type="ARBA" id="ARBA00000822"/>
    </source>
</evidence>
<evidence type="ECO:0000256" key="5">
    <source>
        <dbReference type="ARBA" id="ARBA00022676"/>
    </source>
</evidence>
<dbReference type="OrthoDB" id="4781at2759"/>
<feature type="active site" description="Nucleophile" evidence="17">
    <location>
        <position position="160"/>
    </location>
</feature>
<feature type="compositionally biased region" description="Low complexity" evidence="18">
    <location>
        <begin position="346"/>
        <end position="361"/>
    </location>
</feature>
<keyword evidence="5" id="KW-0328">Glycosyltransferase</keyword>
<keyword evidence="11" id="KW-0449">Lipoprotein</keyword>
<comment type="similarity">
    <text evidence="14">Belongs to the glycosyl hydrolase 16 family. CRH1 subfamily.</text>
</comment>
<evidence type="ECO:0000256" key="15">
    <source>
        <dbReference type="ARBA" id="ARBA00093308"/>
    </source>
</evidence>
<dbReference type="CDD" id="cd02183">
    <property type="entry name" value="GH16_fungal_CRH1_transglycosylase"/>
    <property type="match status" value="1"/>
</dbReference>
<feature type="active site" description="Proton donor" evidence="17">
    <location>
        <position position="164"/>
    </location>
</feature>
<feature type="chain" id="PRO_5040885680" description="Crh-like protein" evidence="19">
    <location>
        <begin position="20"/>
        <end position="434"/>
    </location>
</feature>
<dbReference type="InterPro" id="IPR050546">
    <property type="entry name" value="Glycosyl_Hydrlase_16"/>
</dbReference>
<dbReference type="GO" id="GO:0009277">
    <property type="term" value="C:fungal-type cell wall"/>
    <property type="evidence" value="ECO:0007669"/>
    <property type="project" value="UniProtKB-ARBA"/>
</dbReference>
<evidence type="ECO:0000256" key="4">
    <source>
        <dbReference type="ARBA" id="ARBA00022622"/>
    </source>
</evidence>
<evidence type="ECO:0000256" key="12">
    <source>
        <dbReference type="ARBA" id="ARBA00023295"/>
    </source>
</evidence>